<dbReference type="InterPro" id="IPR017518">
    <property type="entry name" value="CHP03084"/>
</dbReference>
<dbReference type="NCBIfam" id="TIGR03083">
    <property type="entry name" value="maleylpyruvate isomerase family mycothiol-dependent enzyme"/>
    <property type="match status" value="1"/>
</dbReference>
<dbReference type="RefSeq" id="WP_133850924.1">
    <property type="nucleotide sequence ID" value="NZ_SNXZ01000003.1"/>
</dbReference>
<dbReference type="AlphaFoldDB" id="A0A4R6SF09"/>
<dbReference type="InterPro" id="IPR017517">
    <property type="entry name" value="Maleyloyr_isom"/>
</dbReference>
<keyword evidence="4" id="KW-1185">Reference proteome</keyword>
<comment type="caution">
    <text evidence="3">The sequence shown here is derived from an EMBL/GenBank/DDBJ whole genome shotgun (WGS) entry which is preliminary data.</text>
</comment>
<dbReference type="Pfam" id="PF11716">
    <property type="entry name" value="MDMPI_N"/>
    <property type="match status" value="1"/>
</dbReference>
<evidence type="ECO:0000313" key="4">
    <source>
        <dbReference type="Proteomes" id="UP000295444"/>
    </source>
</evidence>
<reference evidence="3 4" key="1">
    <citation type="submission" date="2019-03" db="EMBL/GenBank/DDBJ databases">
        <title>Genomic Encyclopedia of Type Strains, Phase IV (KMG-IV): sequencing the most valuable type-strain genomes for metagenomic binning, comparative biology and taxonomic classification.</title>
        <authorList>
            <person name="Goeker M."/>
        </authorList>
    </citation>
    <scope>NUCLEOTIDE SEQUENCE [LARGE SCALE GENOMIC DNA]</scope>
    <source>
        <strain evidence="3 4">DSM 45361</strain>
    </source>
</reference>
<dbReference type="OrthoDB" id="113180at2"/>
<dbReference type="InterPro" id="IPR024344">
    <property type="entry name" value="MDMPI_metal-binding"/>
</dbReference>
<evidence type="ECO:0000259" key="1">
    <source>
        <dbReference type="Pfam" id="PF08608"/>
    </source>
</evidence>
<gene>
    <name evidence="3" type="ORF">EV186_103731</name>
</gene>
<dbReference type="InterPro" id="IPR013917">
    <property type="entry name" value="tRNA_wybutosine-synth"/>
</dbReference>
<name>A0A4R6SF09_LABRH</name>
<dbReference type="NCBIfam" id="TIGR03084">
    <property type="entry name" value="TIGR03084 family metal-binding protein"/>
    <property type="match status" value="1"/>
</dbReference>
<dbReference type="GO" id="GO:0046872">
    <property type="term" value="F:metal ion binding"/>
    <property type="evidence" value="ECO:0007669"/>
    <property type="project" value="InterPro"/>
</dbReference>
<organism evidence="3 4">
    <name type="scientific">Labedaea rhizosphaerae</name>
    <dbReference type="NCBI Taxonomy" id="598644"/>
    <lineage>
        <taxon>Bacteria</taxon>
        <taxon>Bacillati</taxon>
        <taxon>Actinomycetota</taxon>
        <taxon>Actinomycetes</taxon>
        <taxon>Pseudonocardiales</taxon>
        <taxon>Pseudonocardiaceae</taxon>
        <taxon>Labedaea</taxon>
    </lineage>
</organism>
<dbReference type="Pfam" id="PF08608">
    <property type="entry name" value="Wyosine_form"/>
    <property type="match status" value="1"/>
</dbReference>
<proteinExistence type="predicted"/>
<evidence type="ECO:0000259" key="2">
    <source>
        <dbReference type="Pfam" id="PF11716"/>
    </source>
</evidence>
<feature type="domain" description="Mycothiol-dependent maleylpyruvate isomerase metal-binding" evidence="2">
    <location>
        <begin position="11"/>
        <end position="156"/>
    </location>
</feature>
<dbReference type="Gene3D" id="1.20.120.450">
    <property type="entry name" value="dinb family like domain"/>
    <property type="match status" value="1"/>
</dbReference>
<dbReference type="Proteomes" id="UP000295444">
    <property type="component" value="Unassembled WGS sequence"/>
</dbReference>
<dbReference type="InterPro" id="IPR034660">
    <property type="entry name" value="DinB/YfiT-like"/>
</dbReference>
<dbReference type="EMBL" id="SNXZ01000003">
    <property type="protein sequence ID" value="TDP97765.1"/>
    <property type="molecule type" value="Genomic_DNA"/>
</dbReference>
<protein>
    <submittedName>
        <fullName evidence="3">Uncharacterized protein (TIGR03084 family)</fullName>
    </submittedName>
</protein>
<accession>A0A4R6SF09</accession>
<sequence length="272" mass="29930">MADVDAIVDDLQAERAELDAAVSGVDADQWHRPTAARGLRVVDQIAHLNWTDELVIRAIRAPDRFAEEVDGVLAAPHATESINAGSAFVNAGTVQRSTWPRSRLLATWRRSADELSAILRALPRGTRIPWFAPRPLSAAAMAAARVMETWAHGQDVFDALERPRRPTRRLVHIVRLGVRSRDFAYQLRGMEPPCAEFRIELRAPDGELWTWGPADAPDRVTGLALDFALVVTQRLHRDDADLTTEGCAPEQWLGIAQAYAGPAGAGRERIGS</sequence>
<dbReference type="SUPFAM" id="SSF109854">
    <property type="entry name" value="DinB/YfiT-like putative metalloenzymes"/>
    <property type="match status" value="1"/>
</dbReference>
<evidence type="ECO:0000313" key="3">
    <source>
        <dbReference type="EMBL" id="TDP97765.1"/>
    </source>
</evidence>
<feature type="domain" description="tRNA wybutosine-synthesis" evidence="1">
    <location>
        <begin position="196"/>
        <end position="237"/>
    </location>
</feature>